<sequence>MVGQESLQNADMSWDAGDNAKRQGEAVARDVLRQEQLAQAGRDLFGKEELFSATLDLETMSGASNTSQLHKQSVSAKFFDQMHELTDTLSATRCNFIRCIKPNPTRSPGIFDHVYVVDQLRCSGMLATCELLKVGLPTRVAYEKICRIYKPVLPPSVTPMFDAYNDRTFTEAVMWSFRVEPDVYRRGRTKVLFKTGKIALLDAMLKVDMKKMGPWIVARLRKWLARRRLRYALAKVLAQRTFLRLLEDTRRRKAAIVKMQARMRMFAICKQFIRARNAHHLKVHRKLLAKKHWKMVFVDTIGNPIKKVGLYSSTKRLNSMRFRPCIDIHAGEVKQIVGSTLTDCNETEPITNFVASKSAGEFARMYKRDGLVGGHVIMLGTSEANTNAVLEALEAFPGGLQVGGGITADNWASHVIVTFYVFCDGQIDFDRLDTLRKRIGKKKLVLDLSCRQSVKDNKFYVMTNRWQTLATTSLEYVTVCGQRQHMEQKGVDVVSFAFLCSQVLFHRRYASTTPPAGATSDHKMHTAQALASIRRCRTYDTEGSTSRVRKYPSEHTALIHNSHSGNSGHVNGSSTFQVGASLGLNNADHDATDAPLTMKEDAKAIYAMMMDQPLILMMLAAPMAIWRLERPLDFHLQLRRHDPARKPSMRSH</sequence>
<keyword evidence="2" id="KW-1185">Reference proteome</keyword>
<dbReference type="Proteomes" id="UP001163321">
    <property type="component" value="Chromosome 9"/>
</dbReference>
<accession>A0ACC0VHS6</accession>
<name>A0ACC0VHS6_9STRA</name>
<organism evidence="1 2">
    <name type="scientific">Peronosclerospora sorghi</name>
    <dbReference type="NCBI Taxonomy" id="230839"/>
    <lineage>
        <taxon>Eukaryota</taxon>
        <taxon>Sar</taxon>
        <taxon>Stramenopiles</taxon>
        <taxon>Oomycota</taxon>
        <taxon>Peronosporomycetes</taxon>
        <taxon>Peronosporales</taxon>
        <taxon>Peronosporaceae</taxon>
        <taxon>Peronosclerospora</taxon>
    </lineage>
</organism>
<evidence type="ECO:0000313" key="1">
    <source>
        <dbReference type="EMBL" id="KAI9906007.1"/>
    </source>
</evidence>
<dbReference type="EMBL" id="CM047588">
    <property type="protein sequence ID" value="KAI9906007.1"/>
    <property type="molecule type" value="Genomic_DNA"/>
</dbReference>
<evidence type="ECO:0000313" key="2">
    <source>
        <dbReference type="Proteomes" id="UP001163321"/>
    </source>
</evidence>
<gene>
    <name evidence="1" type="ORF">PsorP6_013415</name>
</gene>
<comment type="caution">
    <text evidence="1">The sequence shown here is derived from an EMBL/GenBank/DDBJ whole genome shotgun (WGS) entry which is preliminary data.</text>
</comment>
<proteinExistence type="predicted"/>
<protein>
    <submittedName>
        <fullName evidence="1">Uncharacterized protein</fullName>
    </submittedName>
</protein>
<reference evidence="1 2" key="1">
    <citation type="journal article" date="2022" name="bioRxiv">
        <title>The genome of the oomycete Peronosclerospora sorghi, a cosmopolitan pathogen of maize and sorghum, is inflated with dispersed pseudogenes.</title>
        <authorList>
            <person name="Fletcher K."/>
            <person name="Martin F."/>
            <person name="Isakeit T."/>
            <person name="Cavanaugh K."/>
            <person name="Magill C."/>
            <person name="Michelmore R."/>
        </authorList>
    </citation>
    <scope>NUCLEOTIDE SEQUENCE [LARGE SCALE GENOMIC DNA]</scope>
    <source>
        <strain evidence="1">P6</strain>
    </source>
</reference>